<dbReference type="RefSeq" id="WP_211598678.1">
    <property type="nucleotide sequence ID" value="NZ_JAGRQI010000017.1"/>
</dbReference>
<reference evidence="1" key="1">
    <citation type="journal article" date="2023" name="Front. Microbiol.">
        <title>Phylogeography and host specificity of Pasteurellaceae pathogenic to sea-farmed fish in the north-east Atlantic.</title>
        <authorList>
            <person name="Gulla S."/>
            <person name="Colquhoun D.J."/>
            <person name="Olsen A.B."/>
            <person name="Spilsberg B."/>
            <person name="Lagesen K."/>
            <person name="Aakesson C.P."/>
            <person name="Strom S."/>
            <person name="Manji F."/>
            <person name="Birkbeck T.H."/>
            <person name="Nilsen H.K."/>
        </authorList>
    </citation>
    <scope>NUCLEOTIDE SEQUENCE</scope>
    <source>
        <strain evidence="1">VIB1234</strain>
    </source>
</reference>
<dbReference type="Pfam" id="PF07030">
    <property type="entry name" value="Phage_Mu_Gp36"/>
    <property type="match status" value="1"/>
</dbReference>
<proteinExistence type="predicted"/>
<protein>
    <submittedName>
        <fullName evidence="1">DUF1320 domain-containing protein</fullName>
    </submittedName>
</protein>
<dbReference type="InterPro" id="IPR009752">
    <property type="entry name" value="Phage_Mu_GpJ"/>
</dbReference>
<gene>
    <name evidence="1" type="ORF">QJU78_08130</name>
</gene>
<dbReference type="Proteomes" id="UP001230466">
    <property type="component" value="Unassembled WGS sequence"/>
</dbReference>
<sequence length="141" mass="16062">MYANTDDFLKRVGEQEAIELTDREMTGEVNIEVLNTALSDSSSQVDGYLAGRYRLPLKTIPQNLVRICCDLARYRLCSMSSHLITDEVIERYKLSLKELENISKGVVSLGITNTDENTNTDNGEFSVQFFNGNNRIFKRDR</sequence>
<name>A0AAW8CR24_9PAST</name>
<evidence type="ECO:0000313" key="1">
    <source>
        <dbReference type="EMBL" id="MDP8187731.1"/>
    </source>
</evidence>
<comment type="caution">
    <text evidence="1">The sequence shown here is derived from an EMBL/GenBank/DDBJ whole genome shotgun (WGS) entry which is preliminary data.</text>
</comment>
<evidence type="ECO:0000313" key="2">
    <source>
        <dbReference type="Proteomes" id="UP001230466"/>
    </source>
</evidence>
<organism evidence="1 2">
    <name type="scientific">Pasteurella atlantica</name>
    <dbReference type="NCBI Taxonomy" id="2827233"/>
    <lineage>
        <taxon>Bacteria</taxon>
        <taxon>Pseudomonadati</taxon>
        <taxon>Pseudomonadota</taxon>
        <taxon>Gammaproteobacteria</taxon>
        <taxon>Pasteurellales</taxon>
        <taxon>Pasteurellaceae</taxon>
        <taxon>Pasteurella</taxon>
    </lineage>
</organism>
<dbReference type="AlphaFoldDB" id="A0AAW8CR24"/>
<dbReference type="EMBL" id="JASAYJ010000018">
    <property type="protein sequence ID" value="MDP8187731.1"/>
    <property type="molecule type" value="Genomic_DNA"/>
</dbReference>
<accession>A0AAW8CR24</accession>